<evidence type="ECO:0000256" key="7">
    <source>
        <dbReference type="HAMAP-Rule" id="MF_00201"/>
    </source>
</evidence>
<dbReference type="EMBL" id="DTGR01000206">
    <property type="protein sequence ID" value="HHS30671.1"/>
    <property type="molecule type" value="Genomic_DNA"/>
</dbReference>
<evidence type="ECO:0000259" key="8">
    <source>
        <dbReference type="Pfam" id="PF11967"/>
    </source>
</evidence>
<feature type="domain" description="DNA replication/recombination mediator RecO N-terminal" evidence="8">
    <location>
        <begin position="1"/>
        <end position="80"/>
    </location>
</feature>
<reference evidence="9" key="1">
    <citation type="journal article" date="2020" name="mSystems">
        <title>Genome- and Community-Level Interaction Insights into Carbon Utilization and Element Cycling Functions of Hydrothermarchaeota in Hydrothermal Sediment.</title>
        <authorList>
            <person name="Zhou Z."/>
            <person name="Liu Y."/>
            <person name="Xu W."/>
            <person name="Pan J."/>
            <person name="Luo Z.H."/>
            <person name="Li M."/>
        </authorList>
    </citation>
    <scope>NUCLEOTIDE SEQUENCE [LARGE SCALE GENOMIC DNA]</scope>
    <source>
        <strain evidence="9">SpSt-767</strain>
    </source>
</reference>
<comment type="caution">
    <text evidence="9">The sequence shown here is derived from an EMBL/GenBank/DDBJ whole genome shotgun (WGS) entry which is preliminary data.</text>
</comment>
<dbReference type="InterPro" id="IPR042242">
    <property type="entry name" value="RecO_C"/>
</dbReference>
<dbReference type="InterPro" id="IPR037278">
    <property type="entry name" value="ARFGAP/RecO"/>
</dbReference>
<dbReference type="PANTHER" id="PTHR33991:SF1">
    <property type="entry name" value="DNA REPAIR PROTEIN RECO"/>
    <property type="match status" value="1"/>
</dbReference>
<keyword evidence="4 7" id="KW-0233">DNA recombination</keyword>
<dbReference type="SUPFAM" id="SSF57863">
    <property type="entry name" value="ArfGap/RecO-like zinc finger"/>
    <property type="match status" value="1"/>
</dbReference>
<dbReference type="NCBIfam" id="TIGR00613">
    <property type="entry name" value="reco"/>
    <property type="match status" value="1"/>
</dbReference>
<organism evidence="9">
    <name type="scientific">Desulfobacca acetoxidans</name>
    <dbReference type="NCBI Taxonomy" id="60893"/>
    <lineage>
        <taxon>Bacteria</taxon>
        <taxon>Pseudomonadati</taxon>
        <taxon>Thermodesulfobacteriota</taxon>
        <taxon>Desulfobaccia</taxon>
        <taxon>Desulfobaccales</taxon>
        <taxon>Desulfobaccaceae</taxon>
        <taxon>Desulfobacca</taxon>
    </lineage>
</organism>
<evidence type="ECO:0000256" key="1">
    <source>
        <dbReference type="ARBA" id="ARBA00007452"/>
    </source>
</evidence>
<name>A0A7V6DQY0_9BACT</name>
<dbReference type="SUPFAM" id="SSF50249">
    <property type="entry name" value="Nucleic acid-binding proteins"/>
    <property type="match status" value="1"/>
</dbReference>
<dbReference type="InterPro" id="IPR022572">
    <property type="entry name" value="DNA_rep/recomb_RecO_N"/>
</dbReference>
<evidence type="ECO:0000313" key="9">
    <source>
        <dbReference type="EMBL" id="HHS30671.1"/>
    </source>
</evidence>
<evidence type="ECO:0000256" key="3">
    <source>
        <dbReference type="ARBA" id="ARBA00022763"/>
    </source>
</evidence>
<dbReference type="InterPro" id="IPR012340">
    <property type="entry name" value="NA-bd_OB-fold"/>
</dbReference>
<keyword evidence="5 7" id="KW-0234">DNA repair</keyword>
<dbReference type="HAMAP" id="MF_00201">
    <property type="entry name" value="RecO"/>
    <property type="match status" value="1"/>
</dbReference>
<comment type="similarity">
    <text evidence="1 7">Belongs to the RecO family.</text>
</comment>
<dbReference type="Pfam" id="PF02565">
    <property type="entry name" value="RecO_C"/>
    <property type="match status" value="1"/>
</dbReference>
<gene>
    <name evidence="7 9" type="primary">recO</name>
    <name evidence="9" type="ORF">ENV52_13340</name>
</gene>
<sequence>MPSVETQAIIISVKDYGEADRLVTFLTPERGRLTGIAKHARRSKKRFANCLEPLSRVTLFLSDRSRGNLEFLEKGEAGRSFPALRRDLARLGAAALLGELAAEMASPPEATSAIFAALETAFTLLNEGAPPDSLLPGFLLHLLKLGGYGLSLHCCQVCGQEPQPPILVSLSQGGILCGACPRGGSGPQVSLNPGSWKLLRLAQDLPPEKLGRLRFPPGQRGQSLGLLRLFIRHHLGRELKAWSFWDKVARPGKGERL</sequence>
<dbReference type="Gene3D" id="2.40.50.140">
    <property type="entry name" value="Nucleic acid-binding proteins"/>
    <property type="match status" value="1"/>
</dbReference>
<dbReference type="GO" id="GO:0006302">
    <property type="term" value="P:double-strand break repair"/>
    <property type="evidence" value="ECO:0007669"/>
    <property type="project" value="TreeGrafter"/>
</dbReference>
<protein>
    <recommendedName>
        <fullName evidence="2 7">DNA repair protein RecO</fullName>
    </recommendedName>
    <alternativeName>
        <fullName evidence="6 7">Recombination protein O</fullName>
    </alternativeName>
</protein>
<dbReference type="GO" id="GO:0006310">
    <property type="term" value="P:DNA recombination"/>
    <property type="evidence" value="ECO:0007669"/>
    <property type="project" value="UniProtKB-UniRule"/>
</dbReference>
<dbReference type="AlphaFoldDB" id="A0A7V6DQY0"/>
<evidence type="ECO:0000256" key="5">
    <source>
        <dbReference type="ARBA" id="ARBA00023204"/>
    </source>
</evidence>
<keyword evidence="3 7" id="KW-0227">DNA damage</keyword>
<dbReference type="GO" id="GO:0043590">
    <property type="term" value="C:bacterial nucleoid"/>
    <property type="evidence" value="ECO:0007669"/>
    <property type="project" value="TreeGrafter"/>
</dbReference>
<proteinExistence type="inferred from homology"/>
<evidence type="ECO:0000256" key="2">
    <source>
        <dbReference type="ARBA" id="ARBA00021310"/>
    </source>
</evidence>
<dbReference type="InterPro" id="IPR003717">
    <property type="entry name" value="RecO"/>
</dbReference>
<evidence type="ECO:0000256" key="6">
    <source>
        <dbReference type="ARBA" id="ARBA00033409"/>
    </source>
</evidence>
<dbReference type="Gene3D" id="1.20.1440.120">
    <property type="entry name" value="Recombination protein O, C-terminal domain"/>
    <property type="match status" value="1"/>
</dbReference>
<evidence type="ECO:0000256" key="4">
    <source>
        <dbReference type="ARBA" id="ARBA00023172"/>
    </source>
</evidence>
<accession>A0A7V6DQY0</accession>
<dbReference type="PANTHER" id="PTHR33991">
    <property type="entry name" value="DNA REPAIR PROTEIN RECO"/>
    <property type="match status" value="1"/>
</dbReference>
<dbReference type="Pfam" id="PF11967">
    <property type="entry name" value="RecO_N"/>
    <property type="match status" value="1"/>
</dbReference>
<comment type="function">
    <text evidence="7">Involved in DNA repair and RecF pathway recombination.</text>
</comment>